<gene>
    <name evidence="2" type="ORF">CN495_08595</name>
</gene>
<dbReference type="AlphaFoldDB" id="A0ABD6SB74"/>
<organism evidence="2 3">
    <name type="scientific">Bacillus thuringiensis</name>
    <dbReference type="NCBI Taxonomy" id="1428"/>
    <lineage>
        <taxon>Bacteria</taxon>
        <taxon>Bacillati</taxon>
        <taxon>Bacillota</taxon>
        <taxon>Bacilli</taxon>
        <taxon>Bacillales</taxon>
        <taxon>Bacillaceae</taxon>
        <taxon>Bacillus</taxon>
        <taxon>Bacillus cereus group</taxon>
    </lineage>
</organism>
<dbReference type="RefSeq" id="WP_098317136.1">
    <property type="nucleotide sequence ID" value="NZ_NTYF01000023.1"/>
</dbReference>
<feature type="signal peptide" evidence="1">
    <location>
        <begin position="1"/>
        <end position="20"/>
    </location>
</feature>
<keyword evidence="1" id="KW-0732">Signal</keyword>
<sequence length="333" mass="36497">MLKNKMVASMAVAVMLTSFAGGTVKADSETGKKEKIVHETWSEPVFVKGVSLTDAQLKQVQKDLGVESDFKTLTMDGNKMVELLGEGDTTSRIFSSVVVQKTDKGDGVKVDIKTPDNITRITKDQYRNASLTAGLTDVNIEVASSVKATGEGALAGVYFAFKEKGIELDQKDMKLAQDEVKMLGNITAENKDKKEFTDEQLNVAVADMKSEIAKLDEKQKDQLTKEKVEEIVKEELKKTGLEKSVDAKQQDIIVNFMYSFKDSNIANDKEIVNQLGKYKDSVVSGAKDTFSKVKGFMESEEGQGMLASIGNFFVDLAKAIGNFCKGMYDAVVN</sequence>
<reference evidence="2 3" key="1">
    <citation type="submission" date="2017-09" db="EMBL/GenBank/DDBJ databases">
        <title>Large-scale bioinformatics analysis of Bacillus genomes uncovers conserved roles of natural products in bacterial physiology.</title>
        <authorList>
            <consortium name="Agbiome Team Llc"/>
            <person name="Bleich R.M."/>
            <person name="Kirk G.J."/>
            <person name="Santa Maria K.C."/>
            <person name="Allen S.E."/>
            <person name="Farag S."/>
            <person name="Shank E.A."/>
            <person name="Bowers A."/>
        </authorList>
    </citation>
    <scope>NUCLEOTIDE SEQUENCE [LARGE SCALE GENOMIC DNA]</scope>
    <source>
        <strain evidence="2 3">AFS005140</strain>
    </source>
</reference>
<name>A0ABD6SB74_BACTU</name>
<accession>A0ABD6SB74</accession>
<dbReference type="Pfam" id="PF06207">
    <property type="entry name" value="DUF1002"/>
    <property type="match status" value="1"/>
</dbReference>
<comment type="caution">
    <text evidence="2">The sequence shown here is derived from an EMBL/GenBank/DDBJ whole genome shotgun (WGS) entry which is preliminary data.</text>
</comment>
<evidence type="ECO:0000313" key="2">
    <source>
        <dbReference type="EMBL" id="PER55799.1"/>
    </source>
</evidence>
<evidence type="ECO:0000313" key="3">
    <source>
        <dbReference type="Proteomes" id="UP000219897"/>
    </source>
</evidence>
<feature type="chain" id="PRO_5044819769" description="DUF1002 domain-containing protein" evidence="1">
    <location>
        <begin position="21"/>
        <end position="333"/>
    </location>
</feature>
<evidence type="ECO:0000256" key="1">
    <source>
        <dbReference type="SAM" id="SignalP"/>
    </source>
</evidence>
<dbReference type="Proteomes" id="UP000219897">
    <property type="component" value="Unassembled WGS sequence"/>
</dbReference>
<dbReference type="InterPro" id="IPR009343">
    <property type="entry name" value="DUF1002"/>
</dbReference>
<proteinExistence type="predicted"/>
<protein>
    <recommendedName>
        <fullName evidence="4">DUF1002 domain-containing protein</fullName>
    </recommendedName>
</protein>
<evidence type="ECO:0008006" key="4">
    <source>
        <dbReference type="Google" id="ProtNLM"/>
    </source>
</evidence>
<dbReference type="EMBL" id="NTYF01000023">
    <property type="protein sequence ID" value="PER55799.1"/>
    <property type="molecule type" value="Genomic_DNA"/>
</dbReference>